<accession>A0ABT6SWT0</accession>
<evidence type="ECO:0000259" key="2">
    <source>
        <dbReference type="Pfam" id="PF20568"/>
    </source>
</evidence>
<dbReference type="Pfam" id="PF20568">
    <property type="entry name" value="DUF6777"/>
    <property type="match status" value="1"/>
</dbReference>
<organism evidence="3 4">
    <name type="scientific">Streptomyces luteolus</name>
    <dbReference type="NCBI Taxonomy" id="3043615"/>
    <lineage>
        <taxon>Bacteria</taxon>
        <taxon>Bacillati</taxon>
        <taxon>Actinomycetota</taxon>
        <taxon>Actinomycetes</taxon>
        <taxon>Kitasatosporales</taxon>
        <taxon>Streptomycetaceae</taxon>
        <taxon>Streptomyces</taxon>
    </lineage>
</organism>
<sequence>MAPTAADPEQEVFLEPVASEGPDPFTESTSEATGTPPPVTRTPEPVVTGPTESQHGARVISGGTPGLYGGTRDKASCDVEAQIRFLGANRDKQQAFADTIGAAPDRVPGYLRGLTAVQLRADTRVTNHGYVDGRADARQSVLQAGTAVLVDNRGVPRVRCSCGNPLSPPGAVQSNPTYRGKKWSGYEPSKVVVVTPAPTVITNIVIINITNNTWIERPTGHKGKDKVVPRPKPSPTSPSPTSPSPTSPSPTSPSPTSPSPTSPSPTPTETETETDDPTDGPTGEPTDGPTDAPTDELTDVPTDAPTDEGVPDGATEEVVPDQPAEPGTFNS</sequence>
<name>A0ABT6SWT0_9ACTN</name>
<feature type="compositionally biased region" description="Low complexity" evidence="1">
    <location>
        <begin position="279"/>
        <end position="292"/>
    </location>
</feature>
<feature type="compositionally biased region" description="Acidic residues" evidence="1">
    <location>
        <begin position="305"/>
        <end position="319"/>
    </location>
</feature>
<feature type="domain" description="DUF6777" evidence="2">
    <location>
        <begin position="59"/>
        <end position="220"/>
    </location>
</feature>
<gene>
    <name evidence="3" type="ORF">QIT00_15990</name>
</gene>
<dbReference type="Proteomes" id="UP001237105">
    <property type="component" value="Unassembled WGS sequence"/>
</dbReference>
<dbReference type="InterPro" id="IPR046704">
    <property type="entry name" value="DUF6777"/>
</dbReference>
<feature type="compositionally biased region" description="Low complexity" evidence="1">
    <location>
        <begin position="41"/>
        <end position="52"/>
    </location>
</feature>
<dbReference type="EMBL" id="JASCIS010000014">
    <property type="protein sequence ID" value="MDI3420045.1"/>
    <property type="molecule type" value="Genomic_DNA"/>
</dbReference>
<feature type="compositionally biased region" description="Pro residues" evidence="1">
    <location>
        <begin position="230"/>
        <end position="266"/>
    </location>
</feature>
<proteinExistence type="predicted"/>
<keyword evidence="4" id="KW-1185">Reference proteome</keyword>
<reference evidence="3 4" key="1">
    <citation type="submission" date="2023-05" db="EMBL/GenBank/DDBJ databases">
        <title>Draft genome sequence of Streptomyces sp. B-S-A12 isolated from a cave soil in Thailand.</title>
        <authorList>
            <person name="Chamroensaksri N."/>
            <person name="Muangham S."/>
        </authorList>
    </citation>
    <scope>NUCLEOTIDE SEQUENCE [LARGE SCALE GENOMIC DNA]</scope>
    <source>
        <strain evidence="3 4">B-S-A12</strain>
    </source>
</reference>
<evidence type="ECO:0000313" key="3">
    <source>
        <dbReference type="EMBL" id="MDI3420045.1"/>
    </source>
</evidence>
<evidence type="ECO:0000256" key="1">
    <source>
        <dbReference type="SAM" id="MobiDB-lite"/>
    </source>
</evidence>
<feature type="region of interest" description="Disordered" evidence="1">
    <location>
        <begin position="215"/>
        <end position="331"/>
    </location>
</feature>
<dbReference type="RefSeq" id="WP_282535931.1">
    <property type="nucleotide sequence ID" value="NZ_JASCIS010000014.1"/>
</dbReference>
<protein>
    <recommendedName>
        <fullName evidence="2">DUF6777 domain-containing protein</fullName>
    </recommendedName>
</protein>
<comment type="caution">
    <text evidence="3">The sequence shown here is derived from an EMBL/GenBank/DDBJ whole genome shotgun (WGS) entry which is preliminary data.</text>
</comment>
<feature type="region of interest" description="Disordered" evidence="1">
    <location>
        <begin position="1"/>
        <end position="56"/>
    </location>
</feature>
<evidence type="ECO:0000313" key="4">
    <source>
        <dbReference type="Proteomes" id="UP001237105"/>
    </source>
</evidence>